<dbReference type="Proteomes" id="UP000001554">
    <property type="component" value="Chromosome 4"/>
</dbReference>
<feature type="compositionally biased region" description="Low complexity" evidence="2">
    <location>
        <begin position="201"/>
        <end position="225"/>
    </location>
</feature>
<dbReference type="AlphaFoldDB" id="A0A9J7KX31"/>
<evidence type="ECO:0000256" key="2">
    <source>
        <dbReference type="SAM" id="MobiDB-lite"/>
    </source>
</evidence>
<gene>
    <name evidence="5" type="primary">LOC118412949</name>
</gene>
<evidence type="ECO:0000313" key="4">
    <source>
        <dbReference type="Proteomes" id="UP000001554"/>
    </source>
</evidence>
<dbReference type="InterPro" id="IPR045669">
    <property type="entry name" value="FHIP_C"/>
</dbReference>
<dbReference type="GeneID" id="118412949"/>
<dbReference type="Pfam" id="PF19314">
    <property type="entry name" value="DUF5917"/>
    <property type="match status" value="1"/>
</dbReference>
<proteinExistence type="inferred from homology"/>
<dbReference type="Pfam" id="PF19311">
    <property type="entry name" value="KELAA"/>
    <property type="match status" value="1"/>
</dbReference>
<feature type="compositionally biased region" description="Polar residues" evidence="2">
    <location>
        <begin position="513"/>
        <end position="542"/>
    </location>
</feature>
<reference evidence="5" key="2">
    <citation type="submission" date="2025-08" db="UniProtKB">
        <authorList>
            <consortium name="RefSeq"/>
        </authorList>
    </citation>
    <scope>IDENTIFICATION</scope>
    <source>
        <strain evidence="5">S238N-H82</strain>
        <tissue evidence="5">Testes</tissue>
    </source>
</reference>
<evidence type="ECO:0000259" key="3">
    <source>
        <dbReference type="Pfam" id="PF19314"/>
    </source>
</evidence>
<dbReference type="PANTHER" id="PTHR21705:SF12">
    <property type="entry name" value="FHF COMPLEX SUBUNIT HOOK-INTERACTING PROTEIN C-TERMINAL DOMAIN-CONTAINING PROTEIN"/>
    <property type="match status" value="1"/>
</dbReference>
<reference evidence="4" key="1">
    <citation type="journal article" date="2020" name="Nat. Ecol. Evol.">
        <title>Deeply conserved synteny resolves early events in vertebrate evolution.</title>
        <authorList>
            <person name="Simakov O."/>
            <person name="Marletaz F."/>
            <person name="Yue J.X."/>
            <person name="O'Connell B."/>
            <person name="Jenkins J."/>
            <person name="Brandt A."/>
            <person name="Calef R."/>
            <person name="Tung C.H."/>
            <person name="Huang T.K."/>
            <person name="Schmutz J."/>
            <person name="Satoh N."/>
            <person name="Yu J.K."/>
            <person name="Putnam N.H."/>
            <person name="Green R.E."/>
            <person name="Rokhsar D.S."/>
        </authorList>
    </citation>
    <scope>NUCLEOTIDE SEQUENCE [LARGE SCALE GENOMIC DNA]</scope>
    <source>
        <strain evidence="4">S238N-H82</strain>
    </source>
</reference>
<dbReference type="Pfam" id="PF10257">
    <property type="entry name" value="RAI16-like"/>
    <property type="match status" value="1"/>
</dbReference>
<feature type="region of interest" description="Disordered" evidence="2">
    <location>
        <begin position="198"/>
        <end position="226"/>
    </location>
</feature>
<feature type="region of interest" description="Disordered" evidence="2">
    <location>
        <begin position="478"/>
        <end position="576"/>
    </location>
</feature>
<dbReference type="OMA" id="VQTEFFF"/>
<organism evidence="4 5">
    <name type="scientific">Branchiostoma floridae</name>
    <name type="common">Florida lancelet</name>
    <name type="synonym">Amphioxus</name>
    <dbReference type="NCBI Taxonomy" id="7739"/>
    <lineage>
        <taxon>Eukaryota</taxon>
        <taxon>Metazoa</taxon>
        <taxon>Chordata</taxon>
        <taxon>Cephalochordata</taxon>
        <taxon>Leptocardii</taxon>
        <taxon>Amphioxiformes</taxon>
        <taxon>Branchiostomatidae</taxon>
        <taxon>Branchiostoma</taxon>
    </lineage>
</organism>
<feature type="domain" description="FHF complex subunit HOOK-interacting protein C-terminal" evidence="3">
    <location>
        <begin position="670"/>
        <end position="762"/>
    </location>
</feature>
<dbReference type="InterPro" id="IPR045668">
    <property type="entry name" value="FHIP_KELAA_motif"/>
</dbReference>
<dbReference type="KEGG" id="bfo:118412949"/>
<keyword evidence="4" id="KW-1185">Reference proteome</keyword>
<dbReference type="InterPro" id="IPR019384">
    <property type="entry name" value="FHIP"/>
</dbReference>
<protein>
    <submittedName>
        <fullName evidence="5">Protein FAM160B1-like isoform X1</fullName>
    </submittedName>
</protein>
<dbReference type="OrthoDB" id="5350595at2759"/>
<accession>A0A9J7KX31</accession>
<dbReference type="PANTHER" id="PTHR21705">
    <property type="entry name" value="RAI16 PROTEIN-RELATED"/>
    <property type="match status" value="1"/>
</dbReference>
<evidence type="ECO:0000313" key="5">
    <source>
        <dbReference type="RefSeq" id="XP_035671913.1"/>
    </source>
</evidence>
<feature type="compositionally biased region" description="Polar residues" evidence="2">
    <location>
        <begin position="480"/>
        <end position="506"/>
    </location>
</feature>
<evidence type="ECO:0000256" key="1">
    <source>
        <dbReference type="ARBA" id="ARBA00024336"/>
    </source>
</evidence>
<comment type="similarity">
    <text evidence="1">Belongs to the FHIP family.</text>
</comment>
<name>A0A9J7KX31_BRAFL</name>
<dbReference type="RefSeq" id="XP_035671913.1">
    <property type="nucleotide sequence ID" value="XM_035816020.1"/>
</dbReference>
<sequence>MFNKFASILQHAVEAIDNWSGELEPRLAPNLPLQEDFVYHWKSITKYYIDNTDDKRPVDQTNIPSHLEQMLEILIQEEEERGEAGPCMEYLMQHKLLETLHTLGRADCPPGMKQEVLVFFTKLLGKIQQPILPHVNVHRPVHRLIRVCGEVQAAPTENEEIQFLCTLCAKLKDNPYLVNFFLQRDWWARTRSGVELTKYNSEAPPKSESTPSSSPSKGSDSSTGSEGCPEYNIIDSLLSLTQSPDSRIAVKSCEGLMLLVSLPEQAAADCAVKHTRLCEVLTDRLSLLHRGLPATMEPIDIESVEAKWGLDFSDKDDANQFPGKRQLTSFLSWLDYCDQLIKESHKTIGAALAFAVKERFFVPVFEPQIMQASEVGALTATALLTQCLKMVTSEHLLHELVMFCLGECRDMEMPGDAARRHKLRHRVIERCDHLSDELTLVSLRLFEVLLQKPHEHVTHTLILANLEERGYYDIRKEDVSQSSSHDNSLNVSKDSNPESQEPTSDSVNHDQSSDLVSESGNQGNQDVSQNSQEDSQDANQTSSHDDQEHVANGLSTSPPTTPTPLTPTSPTTPKEDDIEDWLNEEKWSPQKDSPTKDKDGSPVHKVVNSFLFLVPDEIKSSSQVEGTGYDMYLRDAHRQFRECCISSINWDWPSVVKPLPKCRTDIHFYEGSLLKVLFDKLSRVLDQPYDVNLQVTSVLSKLALLPHPHLHEYMLDPCIPLTPGVRSLHSVLKRVAADLMLRAQRIPDFNRKLVMVRQQLMGMAPAENVDHRTLLEGAIVLEEFCKELAAIAFVKHHATSSQHFLQK</sequence>